<evidence type="ECO:0000313" key="1">
    <source>
        <dbReference type="EMBL" id="MBW4547000.1"/>
    </source>
</evidence>
<protein>
    <submittedName>
        <fullName evidence="1">Uncharacterized protein</fullName>
    </submittedName>
</protein>
<dbReference type="EMBL" id="JAHHIF010000033">
    <property type="protein sequence ID" value="MBW4547000.1"/>
    <property type="molecule type" value="Genomic_DNA"/>
</dbReference>
<name>A0A951PN29_9CYAN</name>
<reference evidence="1" key="2">
    <citation type="journal article" date="2022" name="Microbiol. Resour. Announc.">
        <title>Metagenome Sequencing to Explore Phylogenomics of Terrestrial Cyanobacteria.</title>
        <authorList>
            <person name="Ward R.D."/>
            <person name="Stajich J.E."/>
            <person name="Johansen J.R."/>
            <person name="Huntemann M."/>
            <person name="Clum A."/>
            <person name="Foster B."/>
            <person name="Foster B."/>
            <person name="Roux S."/>
            <person name="Palaniappan K."/>
            <person name="Varghese N."/>
            <person name="Mukherjee S."/>
            <person name="Reddy T.B.K."/>
            <person name="Daum C."/>
            <person name="Copeland A."/>
            <person name="Chen I.A."/>
            <person name="Ivanova N.N."/>
            <person name="Kyrpides N.C."/>
            <person name="Shapiro N."/>
            <person name="Eloe-Fadrosh E.A."/>
            <person name="Pietrasiak N."/>
        </authorList>
    </citation>
    <scope>NUCLEOTIDE SEQUENCE</scope>
    <source>
        <strain evidence="1">CPER-KK1</strain>
    </source>
</reference>
<sequence>MSEQVRYITNEQGERVGVLLDLEAYNRLANPLALDDECLIGLSQDELQALADSKLAPAAQNQLNDLLVQNAESQLSADEVANLDRLLAQVDQLTILKTRARYTLHCLETLATVA</sequence>
<dbReference type="AlphaFoldDB" id="A0A951PN29"/>
<gene>
    <name evidence="1" type="ORF">KME25_21535</name>
</gene>
<evidence type="ECO:0000313" key="2">
    <source>
        <dbReference type="Proteomes" id="UP000753908"/>
    </source>
</evidence>
<organism evidence="1 2">
    <name type="scientific">Symplocastrum torsivum CPER-KK1</name>
    <dbReference type="NCBI Taxonomy" id="450513"/>
    <lineage>
        <taxon>Bacteria</taxon>
        <taxon>Bacillati</taxon>
        <taxon>Cyanobacteriota</taxon>
        <taxon>Cyanophyceae</taxon>
        <taxon>Oscillatoriophycideae</taxon>
        <taxon>Oscillatoriales</taxon>
        <taxon>Microcoleaceae</taxon>
        <taxon>Symplocastrum</taxon>
    </lineage>
</organism>
<dbReference type="Proteomes" id="UP000753908">
    <property type="component" value="Unassembled WGS sequence"/>
</dbReference>
<comment type="caution">
    <text evidence="1">The sequence shown here is derived from an EMBL/GenBank/DDBJ whole genome shotgun (WGS) entry which is preliminary data.</text>
</comment>
<proteinExistence type="predicted"/>
<accession>A0A951PN29</accession>
<reference evidence="1" key="1">
    <citation type="submission" date="2021-05" db="EMBL/GenBank/DDBJ databases">
        <authorList>
            <person name="Pietrasiak N."/>
            <person name="Ward R."/>
            <person name="Stajich J.E."/>
            <person name="Kurbessoian T."/>
        </authorList>
    </citation>
    <scope>NUCLEOTIDE SEQUENCE</scope>
    <source>
        <strain evidence="1">CPER-KK1</strain>
    </source>
</reference>